<evidence type="ECO:0000256" key="2">
    <source>
        <dbReference type="ARBA" id="ARBA00009410"/>
    </source>
</evidence>
<accession>A0AAJ6BG11</accession>
<dbReference type="PRINTS" id="PR00419">
    <property type="entry name" value="ADXRDTASE"/>
</dbReference>
<feature type="domain" description="FAD dependent oxidoreductase" evidence="5">
    <location>
        <begin position="9"/>
        <end position="373"/>
    </location>
</feature>
<comment type="similarity">
    <text evidence="2">Belongs to the DadA oxidoreductase family.</text>
</comment>
<organism evidence="6 7">
    <name type="scientific">Candidatus Pseudobacter hemicellulosilyticus</name>
    <dbReference type="NCBI Taxonomy" id="3121375"/>
    <lineage>
        <taxon>Bacteria</taxon>
        <taxon>Pseudomonadati</taxon>
        <taxon>Bacteroidota</taxon>
        <taxon>Chitinophagia</taxon>
        <taxon>Chitinophagales</taxon>
        <taxon>Chitinophagaceae</taxon>
        <taxon>Pseudobacter</taxon>
    </lineage>
</organism>
<keyword evidence="3" id="KW-0285">Flavoprotein</keyword>
<protein>
    <submittedName>
        <fullName evidence="6">TIGR03364 family FAD-dependent oxidoreductase</fullName>
    </submittedName>
</protein>
<dbReference type="InterPro" id="IPR036188">
    <property type="entry name" value="FAD/NAD-bd_sf"/>
</dbReference>
<dbReference type="PANTHER" id="PTHR13847">
    <property type="entry name" value="SARCOSINE DEHYDROGENASE-RELATED"/>
    <property type="match status" value="1"/>
</dbReference>
<evidence type="ECO:0000313" key="7">
    <source>
        <dbReference type="Proteomes" id="UP001220610"/>
    </source>
</evidence>
<proteinExistence type="inferred from homology"/>
<name>A0AAJ6BG11_9BACT</name>
<dbReference type="GO" id="GO:0016491">
    <property type="term" value="F:oxidoreductase activity"/>
    <property type="evidence" value="ECO:0007669"/>
    <property type="project" value="UniProtKB-KW"/>
</dbReference>
<comment type="cofactor">
    <cofactor evidence="1">
        <name>FAD</name>
        <dbReference type="ChEBI" id="CHEBI:57692"/>
    </cofactor>
</comment>
<dbReference type="AlphaFoldDB" id="A0AAJ6BG11"/>
<gene>
    <name evidence="6" type="ORF">P0Y53_17550</name>
</gene>
<evidence type="ECO:0000259" key="5">
    <source>
        <dbReference type="Pfam" id="PF01266"/>
    </source>
</evidence>
<dbReference type="GO" id="GO:0005737">
    <property type="term" value="C:cytoplasm"/>
    <property type="evidence" value="ECO:0007669"/>
    <property type="project" value="TreeGrafter"/>
</dbReference>
<dbReference type="SUPFAM" id="SSF51905">
    <property type="entry name" value="FAD/NAD(P)-binding domain"/>
    <property type="match status" value="1"/>
</dbReference>
<evidence type="ECO:0000256" key="4">
    <source>
        <dbReference type="ARBA" id="ARBA00023002"/>
    </source>
</evidence>
<evidence type="ECO:0000256" key="1">
    <source>
        <dbReference type="ARBA" id="ARBA00001974"/>
    </source>
</evidence>
<sequence length="378" mass="41893">MHPLSSSRAIVIGAGIVGLAAARTLAQAGYQVTVFERNPQAVGASIRNFGMVWPIGQPAHRYATALRSRGIWQQMARATGSWFHEEGSLHLAYDQATLQVLEETASTFDGQRNGRLLTAAEALDRSQAVNPDGLLGAFYSADELIVDPRTAIAATATWLREKQGVQFHWNTVVHRIESGVVCYGDQQRLQADLILVCSGADFETLYPEVFQQAPITKCKLQMMRLVAQPDQWRIGPSLCGGLSLLHYKAFEVARSLPALLEQEQQRRPQYLQWGIHVMVSQQGTGELTIGDSHEYGPNPDPFDRQFINDLILDYLKTFARFKDWRLGQSWNGVYAKMTNGNDHFLHQPQPGVIIFNALGGAGMTLSFGLAEEVLEGLI</sequence>
<evidence type="ECO:0000313" key="6">
    <source>
        <dbReference type="EMBL" id="WEK34294.1"/>
    </source>
</evidence>
<dbReference type="NCBIfam" id="TIGR03364">
    <property type="entry name" value="HpnW_proposed"/>
    <property type="match status" value="1"/>
</dbReference>
<evidence type="ECO:0000256" key="3">
    <source>
        <dbReference type="ARBA" id="ARBA00022630"/>
    </source>
</evidence>
<dbReference type="InterPro" id="IPR017741">
    <property type="entry name" value="FAD-dependent_OxRdtase_HpnW"/>
</dbReference>
<dbReference type="Gene3D" id="3.50.50.60">
    <property type="entry name" value="FAD/NAD(P)-binding domain"/>
    <property type="match status" value="1"/>
</dbReference>
<dbReference type="EMBL" id="CP119311">
    <property type="protein sequence ID" value="WEK34294.1"/>
    <property type="molecule type" value="Genomic_DNA"/>
</dbReference>
<dbReference type="Proteomes" id="UP001220610">
    <property type="component" value="Chromosome"/>
</dbReference>
<dbReference type="Pfam" id="PF01266">
    <property type="entry name" value="DAO"/>
    <property type="match status" value="1"/>
</dbReference>
<reference evidence="6" key="1">
    <citation type="submission" date="2023-03" db="EMBL/GenBank/DDBJ databases">
        <title>Andean soil-derived lignocellulolytic bacterial consortium as a source of novel taxa and putative plastic-active enzymes.</title>
        <authorList>
            <person name="Diaz-Garcia L."/>
            <person name="Chuvochina M."/>
            <person name="Feuerriegel G."/>
            <person name="Bunk B."/>
            <person name="Sproer C."/>
            <person name="Streit W.R."/>
            <person name="Rodriguez L.M."/>
            <person name="Overmann J."/>
            <person name="Jimenez D.J."/>
        </authorList>
    </citation>
    <scope>NUCLEOTIDE SEQUENCE</scope>
    <source>
        <strain evidence="6">MAG 7</strain>
    </source>
</reference>
<dbReference type="Gene3D" id="3.30.9.10">
    <property type="entry name" value="D-Amino Acid Oxidase, subunit A, domain 2"/>
    <property type="match status" value="1"/>
</dbReference>
<dbReference type="PANTHER" id="PTHR13847:SF286">
    <property type="entry name" value="D-AMINO ACID DEHYDROGENASE"/>
    <property type="match status" value="1"/>
</dbReference>
<keyword evidence="4" id="KW-0560">Oxidoreductase</keyword>
<dbReference type="InterPro" id="IPR006076">
    <property type="entry name" value="FAD-dep_OxRdtase"/>
</dbReference>